<keyword evidence="1" id="KW-0732">Signal</keyword>
<dbReference type="InterPro" id="IPR000477">
    <property type="entry name" value="RT_dom"/>
</dbReference>
<accession>A0A812ST87</accession>
<dbReference type="InterPro" id="IPR043502">
    <property type="entry name" value="DNA/RNA_pol_sf"/>
</dbReference>
<evidence type="ECO:0000256" key="1">
    <source>
        <dbReference type="SAM" id="SignalP"/>
    </source>
</evidence>
<gene>
    <name evidence="3" type="ORF">SNAT2548_LOCUS27762</name>
</gene>
<dbReference type="SUPFAM" id="SSF56672">
    <property type="entry name" value="DNA/RNA polymerases"/>
    <property type="match status" value="1"/>
</dbReference>
<sequence>MAPSSGGGRVLAWGYVGCLMLLKSTLSCLCLGPLPCCPDATPPESPLASMGRTRRRELTRLLNLAWNTHVQPEREWNCIDISRVGSRDATRAGKWRGSSPTCVVYWAFEWAKLPILAQGLLARPMDGPTPSDDMVVEASGVRQRLFCPVIGCPCSDPTRTAGWTSKETIRSHIDAHLGGALAGEVPAEWLQAHNRQRCSVCGLSVSTRHGVHPTCRPAAREASGPAAGSAGAAPAGIWSGPSFADLLASRTTTLRHVPAAARHAWSQALSRALAAVAHSNTEHAWRQLFLLPQCVLCPPPRGGRKHRKAAGAYTRDRAQRWLEGERQFLWESRHMPARRGGRAAPSDEERRRLATALTREGCDGKACAALLSKGLSPETAATAEELRMLHPSHPAPRARSERDLPASLDIDADAVARALRAFPAGTAPGPSGLRAQHLLDASAPGVVHDGFLRHLTDVVNLLAQGAACNSVAPYLAGAALVAVPKPKGGVRPIAIGEVLRRLTGKCLAESVREDAKAFFWPVQLGVAVPSGVEVAVHAVRSYCARQAKATDRVLVKLDFENAFNTISRDAVLTAVTEHFPHLARWVHWCYRQPSHLLFGAFGVQSAAGVQQGDPLGPLLFACVLQSLGRELKAGPLDLAVFYLDDGVIAGTPAAVGQALRHVQQRAAEVGLRLNLRKCEAVAVGATTADSLTAHLPREILFGASGEGRVARNFELLGAAVGDDDYTAAHTHARCQAAVPLLDAISGLEDPQVGLRLLRACAGHARLVHGMRCTPPKAQLSALEEFDALVQGCFSSLTGLRLTAEQVRQTQRGLALRSAARDAPAAYLASLGGSILACADLDPSFEVAAVPQPSAEHALQLPDG</sequence>
<dbReference type="PROSITE" id="PS50878">
    <property type="entry name" value="RT_POL"/>
    <property type="match status" value="1"/>
</dbReference>
<evidence type="ECO:0000259" key="2">
    <source>
        <dbReference type="PROSITE" id="PS50878"/>
    </source>
</evidence>
<feature type="signal peptide" evidence="1">
    <location>
        <begin position="1"/>
        <end position="27"/>
    </location>
</feature>
<dbReference type="OrthoDB" id="7433202at2759"/>
<dbReference type="Pfam" id="PF00078">
    <property type="entry name" value="RVT_1"/>
    <property type="match status" value="1"/>
</dbReference>
<evidence type="ECO:0000313" key="3">
    <source>
        <dbReference type="EMBL" id="CAE7495623.1"/>
    </source>
</evidence>
<feature type="domain" description="Reverse transcriptase" evidence="2">
    <location>
        <begin position="464"/>
        <end position="720"/>
    </location>
</feature>
<feature type="chain" id="PRO_5032526667" description="Reverse transcriptase domain-containing protein" evidence="1">
    <location>
        <begin position="28"/>
        <end position="863"/>
    </location>
</feature>
<comment type="caution">
    <text evidence="3">The sequence shown here is derived from an EMBL/GenBank/DDBJ whole genome shotgun (WGS) entry which is preliminary data.</text>
</comment>
<protein>
    <recommendedName>
        <fullName evidence="2">Reverse transcriptase domain-containing protein</fullName>
    </recommendedName>
</protein>
<dbReference type="EMBL" id="CAJNDS010002488">
    <property type="protein sequence ID" value="CAE7495623.1"/>
    <property type="molecule type" value="Genomic_DNA"/>
</dbReference>
<dbReference type="PANTHER" id="PTHR48462:SF1">
    <property type="entry name" value="PROTEIN, PUTATIVE-RELATED"/>
    <property type="match status" value="1"/>
</dbReference>
<name>A0A812ST87_9DINO</name>
<evidence type="ECO:0000313" key="4">
    <source>
        <dbReference type="Proteomes" id="UP000604046"/>
    </source>
</evidence>
<dbReference type="Proteomes" id="UP000604046">
    <property type="component" value="Unassembled WGS sequence"/>
</dbReference>
<keyword evidence="4" id="KW-1185">Reference proteome</keyword>
<organism evidence="3 4">
    <name type="scientific">Symbiodinium natans</name>
    <dbReference type="NCBI Taxonomy" id="878477"/>
    <lineage>
        <taxon>Eukaryota</taxon>
        <taxon>Sar</taxon>
        <taxon>Alveolata</taxon>
        <taxon>Dinophyceae</taxon>
        <taxon>Suessiales</taxon>
        <taxon>Symbiodiniaceae</taxon>
        <taxon>Symbiodinium</taxon>
    </lineage>
</organism>
<dbReference type="AlphaFoldDB" id="A0A812ST87"/>
<dbReference type="PANTHER" id="PTHR48462">
    <property type="entry name" value="PROTEIN, PUTATIVE-RELATED"/>
    <property type="match status" value="1"/>
</dbReference>
<reference evidence="3" key="1">
    <citation type="submission" date="2021-02" db="EMBL/GenBank/DDBJ databases">
        <authorList>
            <person name="Dougan E. K."/>
            <person name="Rhodes N."/>
            <person name="Thang M."/>
            <person name="Chan C."/>
        </authorList>
    </citation>
    <scope>NUCLEOTIDE SEQUENCE</scope>
</reference>
<proteinExistence type="predicted"/>